<organism evidence="3">
    <name type="scientific">uncultured Caudovirales phage</name>
    <dbReference type="NCBI Taxonomy" id="2100421"/>
    <lineage>
        <taxon>Viruses</taxon>
        <taxon>Duplodnaviria</taxon>
        <taxon>Heunggongvirae</taxon>
        <taxon>Uroviricota</taxon>
        <taxon>Caudoviricetes</taxon>
        <taxon>Peduoviridae</taxon>
        <taxon>Maltschvirus</taxon>
        <taxon>Maltschvirus maltsch</taxon>
    </lineage>
</organism>
<dbReference type="EMBL" id="LR796884">
    <property type="protein sequence ID" value="CAB4172541.1"/>
    <property type="molecule type" value="Genomic_DNA"/>
</dbReference>
<dbReference type="EMBL" id="LR797408">
    <property type="protein sequence ID" value="CAB4214188.1"/>
    <property type="molecule type" value="Genomic_DNA"/>
</dbReference>
<evidence type="ECO:0000313" key="2">
    <source>
        <dbReference type="EMBL" id="CAB4127650.1"/>
    </source>
</evidence>
<evidence type="ECO:0000313" key="4">
    <source>
        <dbReference type="EMBL" id="CAB4214188.1"/>
    </source>
</evidence>
<protein>
    <submittedName>
        <fullName evidence="3">Uncharacterized protein</fullName>
    </submittedName>
</protein>
<evidence type="ECO:0000313" key="3">
    <source>
        <dbReference type="EMBL" id="CAB4172541.1"/>
    </source>
</evidence>
<accession>A0A6J5PT73</accession>
<sequence>MDVFKPRGASKPRNPTTDQQQNGTITNPPRFAHMGGLSGASKTGSKNQYGIKPPGDGKKVI</sequence>
<reference evidence="3" key="1">
    <citation type="submission" date="2020-05" db="EMBL/GenBank/DDBJ databases">
        <authorList>
            <person name="Chiriac C."/>
            <person name="Salcher M."/>
            <person name="Ghai R."/>
            <person name="Kavagutti S V."/>
        </authorList>
    </citation>
    <scope>NUCLEOTIDE SEQUENCE</scope>
</reference>
<dbReference type="EMBL" id="LR796213">
    <property type="protein sequence ID" value="CAB4127650.1"/>
    <property type="molecule type" value="Genomic_DNA"/>
</dbReference>
<name>A0A6J5PT73_9CAUD</name>
<evidence type="ECO:0000256" key="1">
    <source>
        <dbReference type="SAM" id="MobiDB-lite"/>
    </source>
</evidence>
<feature type="region of interest" description="Disordered" evidence="1">
    <location>
        <begin position="1"/>
        <end position="61"/>
    </location>
</feature>
<feature type="compositionally biased region" description="Polar residues" evidence="1">
    <location>
        <begin position="13"/>
        <end position="27"/>
    </location>
</feature>
<gene>
    <name evidence="4" type="ORF">UFOVP1465_26</name>
    <name evidence="3" type="ORF">UFOVP937_19</name>
    <name evidence="2" type="ORF">UFOVP95_56</name>
</gene>
<proteinExistence type="predicted"/>